<evidence type="ECO:0000256" key="4">
    <source>
        <dbReference type="ARBA" id="ARBA00022553"/>
    </source>
</evidence>
<gene>
    <name evidence="15" type="ORF">H9705_00435</name>
</gene>
<dbReference type="InterPro" id="IPR004358">
    <property type="entry name" value="Sig_transdc_His_kin-like_C"/>
</dbReference>
<dbReference type="EMBL" id="DWWU01000003">
    <property type="protein sequence ID" value="HJC14282.1"/>
    <property type="molecule type" value="Genomic_DNA"/>
</dbReference>
<evidence type="ECO:0000256" key="13">
    <source>
        <dbReference type="SAM" id="Phobius"/>
    </source>
</evidence>
<dbReference type="PRINTS" id="PR00344">
    <property type="entry name" value="BCTRLSENSOR"/>
</dbReference>
<dbReference type="InterPro" id="IPR005467">
    <property type="entry name" value="His_kinase_dom"/>
</dbReference>
<evidence type="ECO:0000256" key="5">
    <source>
        <dbReference type="ARBA" id="ARBA00022679"/>
    </source>
</evidence>
<dbReference type="FunFam" id="3.30.565.10:FF:000013">
    <property type="entry name" value="Two-component sensor histidine kinase"/>
    <property type="match status" value="1"/>
</dbReference>
<dbReference type="InterPro" id="IPR003661">
    <property type="entry name" value="HisK_dim/P_dom"/>
</dbReference>
<evidence type="ECO:0000259" key="14">
    <source>
        <dbReference type="PROSITE" id="PS50109"/>
    </source>
</evidence>
<dbReference type="InterPro" id="IPR036097">
    <property type="entry name" value="HisK_dim/P_sf"/>
</dbReference>
<comment type="subcellular location">
    <subcellularLocation>
        <location evidence="2">Membrane</location>
    </subcellularLocation>
</comment>
<evidence type="ECO:0000313" key="16">
    <source>
        <dbReference type="Proteomes" id="UP000823849"/>
    </source>
</evidence>
<feature type="transmembrane region" description="Helical" evidence="13">
    <location>
        <begin position="41"/>
        <end position="62"/>
    </location>
</feature>
<keyword evidence="8 15" id="KW-0418">Kinase</keyword>
<protein>
    <recommendedName>
        <fullName evidence="3">histidine kinase</fullName>
        <ecNumber evidence="3">2.7.13.3</ecNumber>
    </recommendedName>
</protein>
<dbReference type="Gene3D" id="3.30.565.10">
    <property type="entry name" value="Histidine kinase-like ATPase, C-terminal domain"/>
    <property type="match status" value="1"/>
</dbReference>
<dbReference type="GO" id="GO:0000155">
    <property type="term" value="F:phosphorelay sensor kinase activity"/>
    <property type="evidence" value="ECO:0007669"/>
    <property type="project" value="InterPro"/>
</dbReference>
<evidence type="ECO:0000256" key="9">
    <source>
        <dbReference type="ARBA" id="ARBA00022840"/>
    </source>
</evidence>
<keyword evidence="11" id="KW-0902">Two-component regulatory system</keyword>
<evidence type="ECO:0000256" key="2">
    <source>
        <dbReference type="ARBA" id="ARBA00004370"/>
    </source>
</evidence>
<dbReference type="SMART" id="SM00387">
    <property type="entry name" value="HATPase_c"/>
    <property type="match status" value="1"/>
</dbReference>
<dbReference type="GO" id="GO:0004721">
    <property type="term" value="F:phosphoprotein phosphatase activity"/>
    <property type="evidence" value="ECO:0007669"/>
    <property type="project" value="TreeGrafter"/>
</dbReference>
<dbReference type="PANTHER" id="PTHR45453:SF1">
    <property type="entry name" value="PHOSPHATE REGULON SENSOR PROTEIN PHOR"/>
    <property type="match status" value="1"/>
</dbReference>
<comment type="catalytic activity">
    <reaction evidence="1">
        <text>ATP + protein L-histidine = ADP + protein N-phospho-L-histidine.</text>
        <dbReference type="EC" id="2.7.13.3"/>
    </reaction>
</comment>
<dbReference type="SUPFAM" id="SSF55874">
    <property type="entry name" value="ATPase domain of HSP90 chaperone/DNA topoisomerase II/histidine kinase"/>
    <property type="match status" value="1"/>
</dbReference>
<evidence type="ECO:0000256" key="10">
    <source>
        <dbReference type="ARBA" id="ARBA00022989"/>
    </source>
</evidence>
<feature type="domain" description="Histidine kinase" evidence="14">
    <location>
        <begin position="169"/>
        <end position="381"/>
    </location>
</feature>
<keyword evidence="10 13" id="KW-1133">Transmembrane helix</keyword>
<keyword evidence="5" id="KW-0808">Transferase</keyword>
<keyword evidence="4" id="KW-0597">Phosphoprotein</keyword>
<dbReference type="AlphaFoldDB" id="A0A9D2N8I2"/>
<dbReference type="Pfam" id="PF02518">
    <property type="entry name" value="HATPase_c"/>
    <property type="match status" value="1"/>
</dbReference>
<dbReference type="CDD" id="cd00082">
    <property type="entry name" value="HisKA"/>
    <property type="match status" value="1"/>
</dbReference>
<evidence type="ECO:0000256" key="11">
    <source>
        <dbReference type="ARBA" id="ARBA00023012"/>
    </source>
</evidence>
<dbReference type="PANTHER" id="PTHR45453">
    <property type="entry name" value="PHOSPHATE REGULON SENSOR PROTEIN PHOR"/>
    <property type="match status" value="1"/>
</dbReference>
<evidence type="ECO:0000256" key="8">
    <source>
        <dbReference type="ARBA" id="ARBA00022777"/>
    </source>
</evidence>
<dbReference type="Gene3D" id="1.10.287.130">
    <property type="match status" value="1"/>
</dbReference>
<dbReference type="PROSITE" id="PS50109">
    <property type="entry name" value="HIS_KIN"/>
    <property type="match status" value="1"/>
</dbReference>
<comment type="caution">
    <text evidence="15">The sequence shown here is derived from an EMBL/GenBank/DDBJ whole genome shotgun (WGS) entry which is preliminary data.</text>
</comment>
<name>A0A9D2N8I2_9FIRM</name>
<keyword evidence="12 13" id="KW-0472">Membrane</keyword>
<dbReference type="Pfam" id="PF00512">
    <property type="entry name" value="HisKA"/>
    <property type="match status" value="1"/>
</dbReference>
<evidence type="ECO:0000313" key="15">
    <source>
        <dbReference type="EMBL" id="HJC14282.1"/>
    </source>
</evidence>
<evidence type="ECO:0000256" key="12">
    <source>
        <dbReference type="ARBA" id="ARBA00023136"/>
    </source>
</evidence>
<dbReference type="GO" id="GO:0005524">
    <property type="term" value="F:ATP binding"/>
    <property type="evidence" value="ECO:0007669"/>
    <property type="project" value="UniProtKB-KW"/>
</dbReference>
<evidence type="ECO:0000256" key="3">
    <source>
        <dbReference type="ARBA" id="ARBA00012438"/>
    </source>
</evidence>
<organism evidence="15 16">
    <name type="scientific">Candidatus Fusicatenibacter intestinigallinarum</name>
    <dbReference type="NCBI Taxonomy" id="2838598"/>
    <lineage>
        <taxon>Bacteria</taxon>
        <taxon>Bacillati</taxon>
        <taxon>Bacillota</taxon>
        <taxon>Clostridia</taxon>
        <taxon>Lachnospirales</taxon>
        <taxon>Lachnospiraceae</taxon>
        <taxon>Fusicatenibacter</taxon>
    </lineage>
</organism>
<dbReference type="GO" id="GO:0016036">
    <property type="term" value="P:cellular response to phosphate starvation"/>
    <property type="evidence" value="ECO:0007669"/>
    <property type="project" value="TreeGrafter"/>
</dbReference>
<dbReference type="EC" id="2.7.13.3" evidence="3"/>
<keyword evidence="9" id="KW-0067">ATP-binding</keyword>
<dbReference type="GO" id="GO:0005886">
    <property type="term" value="C:plasma membrane"/>
    <property type="evidence" value="ECO:0007669"/>
    <property type="project" value="TreeGrafter"/>
</dbReference>
<dbReference type="InterPro" id="IPR003594">
    <property type="entry name" value="HATPase_dom"/>
</dbReference>
<feature type="transmembrane region" description="Helical" evidence="13">
    <location>
        <begin position="82"/>
        <end position="104"/>
    </location>
</feature>
<evidence type="ECO:0000256" key="7">
    <source>
        <dbReference type="ARBA" id="ARBA00022741"/>
    </source>
</evidence>
<dbReference type="InterPro" id="IPR050351">
    <property type="entry name" value="BphY/WalK/GraS-like"/>
</dbReference>
<evidence type="ECO:0000256" key="6">
    <source>
        <dbReference type="ARBA" id="ARBA00022692"/>
    </source>
</evidence>
<accession>A0A9D2N8I2</accession>
<keyword evidence="6 13" id="KW-0812">Transmembrane</keyword>
<keyword evidence="7" id="KW-0547">Nucleotide-binding</keyword>
<dbReference type="Proteomes" id="UP000823849">
    <property type="component" value="Unassembled WGS sequence"/>
</dbReference>
<dbReference type="SUPFAM" id="SSF47384">
    <property type="entry name" value="Homodimeric domain of signal transducing histidine kinase"/>
    <property type="match status" value="1"/>
</dbReference>
<evidence type="ECO:0000256" key="1">
    <source>
        <dbReference type="ARBA" id="ARBA00000085"/>
    </source>
</evidence>
<dbReference type="SMART" id="SM00388">
    <property type="entry name" value="HisKA"/>
    <property type="match status" value="1"/>
</dbReference>
<dbReference type="CDD" id="cd00075">
    <property type="entry name" value="HATPase"/>
    <property type="match status" value="1"/>
</dbReference>
<sequence>MIPGESRNISERCGEWGIRLNKTELRELSQRLRRQLTQKFIFFYLLYLAAGAAIFILAYLYYQSRIWYGYETFYQLVHLAERFWAFLLPVYAGGGALALGCYYLKKSCGYLDELVTASENLFLEKEQETPLSEELRPLEVYLDSVRLQIQNSQRAAREAEQKKNDLVVYLAHDLKTPLTSVIGYLTLLNDEEEISPRLRKKYLSVSLDKAERLEDLINEFFEITRFSLTHLTLELRKINLSRMLEQTVFEFGPMLAEKKLECRLDMPPDVFYECDPDKLQRVFDNLLRNAVSYSQPGGEINLCLRRQEERLRLTVQNFGVTIPEDKLERIFDQFFRLDSARATRSGGAGLGLAIAKEIVELHGGTISAESSDGQVTFTVVL</sequence>
<dbReference type="InterPro" id="IPR036890">
    <property type="entry name" value="HATPase_C_sf"/>
</dbReference>
<reference evidence="15" key="1">
    <citation type="journal article" date="2021" name="PeerJ">
        <title>Extensive microbial diversity within the chicken gut microbiome revealed by metagenomics and culture.</title>
        <authorList>
            <person name="Gilroy R."/>
            <person name="Ravi A."/>
            <person name="Getino M."/>
            <person name="Pursley I."/>
            <person name="Horton D.L."/>
            <person name="Alikhan N.F."/>
            <person name="Baker D."/>
            <person name="Gharbi K."/>
            <person name="Hall N."/>
            <person name="Watson M."/>
            <person name="Adriaenssens E.M."/>
            <person name="Foster-Nyarko E."/>
            <person name="Jarju S."/>
            <person name="Secka A."/>
            <person name="Antonio M."/>
            <person name="Oren A."/>
            <person name="Chaudhuri R.R."/>
            <person name="La Ragione R."/>
            <person name="Hildebrand F."/>
            <person name="Pallen M.J."/>
        </authorList>
    </citation>
    <scope>NUCLEOTIDE SEQUENCE</scope>
    <source>
        <strain evidence="15">CHK185-5351</strain>
    </source>
</reference>
<proteinExistence type="predicted"/>
<reference evidence="15" key="2">
    <citation type="submission" date="2021-04" db="EMBL/GenBank/DDBJ databases">
        <authorList>
            <person name="Gilroy R."/>
        </authorList>
    </citation>
    <scope>NUCLEOTIDE SEQUENCE</scope>
    <source>
        <strain evidence="15">CHK185-5351</strain>
    </source>
</reference>